<evidence type="ECO:0000313" key="2">
    <source>
        <dbReference type="Proteomes" id="UP001165090"/>
    </source>
</evidence>
<dbReference type="Gene3D" id="2.60.11.10">
    <property type="entry name" value="Cytochrome c oxidase, subunit Vb"/>
    <property type="match status" value="1"/>
</dbReference>
<gene>
    <name evidence="1" type="ORF">VaNZ11_003503</name>
</gene>
<dbReference type="InterPro" id="IPR036972">
    <property type="entry name" value="Cyt_c_oxidase_su5b_sf"/>
</dbReference>
<dbReference type="EMBL" id="BSDZ01000009">
    <property type="protein sequence ID" value="GLI61211.1"/>
    <property type="molecule type" value="Genomic_DNA"/>
</dbReference>
<comment type="caution">
    <text evidence="1">The sequence shown here is derived from an EMBL/GenBank/DDBJ whole genome shotgun (WGS) entry which is preliminary data.</text>
</comment>
<sequence length="175" mass="18999">MIRLGSLSGLLARAARSCSRPWPSGALGLPAELAVVAIAGQGVAAEARSLHTSLTTCQGAPAEAKPTALSAEPPRKYRPLGDKELWHEAWMYEDKFGTEDDPIVVPSLEPERIIGVTDPEDETLVVWGILKEGEAPRQFVENGEFYVLKLVEYVKKVGDVMEEIEGASEKAKLTK</sequence>
<dbReference type="Proteomes" id="UP001165090">
    <property type="component" value="Unassembled WGS sequence"/>
</dbReference>
<protein>
    <submittedName>
        <fullName evidence="1">Uncharacterized protein</fullName>
    </submittedName>
</protein>
<dbReference type="SUPFAM" id="SSF57802">
    <property type="entry name" value="Rubredoxin-like"/>
    <property type="match status" value="1"/>
</dbReference>
<organism evidence="1 2">
    <name type="scientific">Volvox africanus</name>
    <dbReference type="NCBI Taxonomy" id="51714"/>
    <lineage>
        <taxon>Eukaryota</taxon>
        <taxon>Viridiplantae</taxon>
        <taxon>Chlorophyta</taxon>
        <taxon>core chlorophytes</taxon>
        <taxon>Chlorophyceae</taxon>
        <taxon>CS clade</taxon>
        <taxon>Chlamydomonadales</taxon>
        <taxon>Volvocaceae</taxon>
        <taxon>Volvox</taxon>
    </lineage>
</organism>
<evidence type="ECO:0000313" key="1">
    <source>
        <dbReference type="EMBL" id="GLI61211.1"/>
    </source>
</evidence>
<reference evidence="1 2" key="1">
    <citation type="journal article" date="2023" name="IScience">
        <title>Expanded male sex-determining region conserved during the evolution of homothallism in the green alga Volvox.</title>
        <authorList>
            <person name="Yamamoto K."/>
            <person name="Matsuzaki R."/>
            <person name="Mahakham W."/>
            <person name="Heman W."/>
            <person name="Sekimoto H."/>
            <person name="Kawachi M."/>
            <person name="Minakuchi Y."/>
            <person name="Toyoda A."/>
            <person name="Nozaki H."/>
        </authorList>
    </citation>
    <scope>NUCLEOTIDE SEQUENCE [LARGE SCALE GENOMIC DNA]</scope>
    <source>
        <strain evidence="1 2">NIES-4468</strain>
    </source>
</reference>
<keyword evidence="2" id="KW-1185">Reference proteome</keyword>
<name>A0ABQ5RUV4_9CHLO</name>
<accession>A0ABQ5RUV4</accession>
<proteinExistence type="predicted"/>